<comment type="cofactor">
    <cofactor evidence="2 11">
        <name>Mg(2+)</name>
        <dbReference type="ChEBI" id="CHEBI:18420"/>
    </cofactor>
</comment>
<dbReference type="GO" id="GO:0004417">
    <property type="term" value="F:hydroxyethylthiazole kinase activity"/>
    <property type="evidence" value="ECO:0007669"/>
    <property type="project" value="UniProtKB-UniRule"/>
</dbReference>
<dbReference type="OrthoDB" id="9778146at2"/>
<dbReference type="Pfam" id="PF02110">
    <property type="entry name" value="HK"/>
    <property type="match status" value="1"/>
</dbReference>
<dbReference type="GO" id="GO:0005829">
    <property type="term" value="C:cytosol"/>
    <property type="evidence" value="ECO:0007669"/>
    <property type="project" value="TreeGrafter"/>
</dbReference>
<evidence type="ECO:0000256" key="9">
    <source>
        <dbReference type="ARBA" id="ARBA00022842"/>
    </source>
</evidence>
<organism evidence="12 13">
    <name type="scientific">Mesobacillus subterraneus</name>
    <dbReference type="NCBI Taxonomy" id="285983"/>
    <lineage>
        <taxon>Bacteria</taxon>
        <taxon>Bacillati</taxon>
        <taxon>Bacillota</taxon>
        <taxon>Bacilli</taxon>
        <taxon>Bacillales</taxon>
        <taxon>Bacillaceae</taxon>
        <taxon>Mesobacillus</taxon>
    </lineage>
</organism>
<comment type="similarity">
    <text evidence="11">Belongs to the Thz kinase family.</text>
</comment>
<feature type="binding site" evidence="11">
    <location>
        <position position="121"/>
    </location>
    <ligand>
        <name>ATP</name>
        <dbReference type="ChEBI" id="CHEBI:30616"/>
    </ligand>
</feature>
<dbReference type="SUPFAM" id="SSF53613">
    <property type="entry name" value="Ribokinase-like"/>
    <property type="match status" value="1"/>
</dbReference>
<comment type="catalytic activity">
    <reaction evidence="1 11">
        <text>5-(2-hydroxyethyl)-4-methylthiazole + ATP = 4-methyl-5-(2-phosphooxyethyl)-thiazole + ADP + H(+)</text>
        <dbReference type="Rhea" id="RHEA:24212"/>
        <dbReference type="ChEBI" id="CHEBI:15378"/>
        <dbReference type="ChEBI" id="CHEBI:17957"/>
        <dbReference type="ChEBI" id="CHEBI:30616"/>
        <dbReference type="ChEBI" id="CHEBI:58296"/>
        <dbReference type="ChEBI" id="CHEBI:456216"/>
        <dbReference type="EC" id="2.7.1.50"/>
    </reaction>
</comment>
<evidence type="ECO:0000256" key="1">
    <source>
        <dbReference type="ARBA" id="ARBA00001771"/>
    </source>
</evidence>
<keyword evidence="9 11" id="KW-0460">Magnesium</keyword>
<evidence type="ECO:0000256" key="5">
    <source>
        <dbReference type="ARBA" id="ARBA00022723"/>
    </source>
</evidence>
<dbReference type="EMBL" id="RSFW01000014">
    <property type="protein sequence ID" value="RSD26619.1"/>
    <property type="molecule type" value="Genomic_DNA"/>
</dbReference>
<feature type="binding site" evidence="11">
    <location>
        <position position="45"/>
    </location>
    <ligand>
        <name>substrate</name>
    </ligand>
</feature>
<dbReference type="Proteomes" id="UP000279911">
    <property type="component" value="Unassembled WGS sequence"/>
</dbReference>
<dbReference type="Gene3D" id="3.40.1190.20">
    <property type="match status" value="1"/>
</dbReference>
<protein>
    <recommendedName>
        <fullName evidence="11">Hydroxyethylthiazole kinase</fullName>
        <ecNumber evidence="11">2.7.1.50</ecNumber>
    </recommendedName>
    <alternativeName>
        <fullName evidence="11">4-methyl-5-beta-hydroxyethylthiazole kinase</fullName>
        <shortName evidence="11">TH kinase</shortName>
        <shortName evidence="11">Thz kinase</shortName>
    </alternativeName>
</protein>
<evidence type="ECO:0000256" key="11">
    <source>
        <dbReference type="HAMAP-Rule" id="MF_00228"/>
    </source>
</evidence>
<comment type="pathway">
    <text evidence="3 11">Cofactor biosynthesis; thiamine diphosphate biosynthesis; 4-methyl-5-(2-phosphoethyl)-thiazole from 5-(2-hydroxyethyl)-4-methylthiazole: step 1/1.</text>
</comment>
<dbReference type="PANTHER" id="PTHR20858:SF17">
    <property type="entry name" value="HYDROXYMETHYLPYRIMIDINE_PHOSPHOMETHYLPYRIMIDINE KINASE THI20-RELATED"/>
    <property type="match status" value="1"/>
</dbReference>
<keyword evidence="4 11" id="KW-0808">Transferase</keyword>
<dbReference type="PIRSF" id="PIRSF000513">
    <property type="entry name" value="Thz_kinase"/>
    <property type="match status" value="1"/>
</dbReference>
<dbReference type="HAMAP" id="MF_00228">
    <property type="entry name" value="Thz_kinase"/>
    <property type="match status" value="1"/>
</dbReference>
<sequence length="271" mass="28471">MEKKEIAELLDRVRREKPLVHNITNVVVTNFTANGLLALGASPVMAYAHEEAAEMAGIAGSLVLNIGTLKPDVVEAMLIAGKAANEVGVPVILDPVGAGATAYRTETARKLLEELEIAIVRGNAAEIANIAGEKWDIRGVDAGESGGDVSELAISAAKKLKSIVVLTGKEDIITDGRSIFINHTGHRLLTKVTGTGCLLTSLIGAFAAVEKNHLHAAAAAVSFYGVAAEIAAEKCSEQGPGSFQIELLNQLYLVGAEDLISKCSFFQKEVD</sequence>
<keyword evidence="8 11" id="KW-0067">ATP-binding</keyword>
<dbReference type="CDD" id="cd01170">
    <property type="entry name" value="THZ_kinase"/>
    <property type="match status" value="1"/>
</dbReference>
<keyword evidence="10 11" id="KW-0784">Thiamine biosynthesis</keyword>
<dbReference type="RefSeq" id="WP_125480278.1">
    <property type="nucleotide sequence ID" value="NZ_RSFW01000014.1"/>
</dbReference>
<keyword evidence="6 11" id="KW-0547">Nucleotide-binding</keyword>
<evidence type="ECO:0000256" key="6">
    <source>
        <dbReference type="ARBA" id="ARBA00022741"/>
    </source>
</evidence>
<dbReference type="GO" id="GO:0000287">
    <property type="term" value="F:magnesium ion binding"/>
    <property type="evidence" value="ECO:0007669"/>
    <property type="project" value="UniProtKB-UniRule"/>
</dbReference>
<dbReference type="InterPro" id="IPR029056">
    <property type="entry name" value="Ribokinase-like"/>
</dbReference>
<dbReference type="EC" id="2.7.1.50" evidence="11"/>
<dbReference type="GO" id="GO:0009228">
    <property type="term" value="P:thiamine biosynthetic process"/>
    <property type="evidence" value="ECO:0007669"/>
    <property type="project" value="UniProtKB-KW"/>
</dbReference>
<evidence type="ECO:0000256" key="7">
    <source>
        <dbReference type="ARBA" id="ARBA00022777"/>
    </source>
</evidence>
<dbReference type="GO" id="GO:0008902">
    <property type="term" value="F:hydroxymethylpyrimidine kinase activity"/>
    <property type="evidence" value="ECO:0007669"/>
    <property type="project" value="TreeGrafter"/>
</dbReference>
<keyword evidence="7 11" id="KW-0418">Kinase</keyword>
<accession>A0A427TQE2</accession>
<dbReference type="PANTHER" id="PTHR20858">
    <property type="entry name" value="PHOSPHOMETHYLPYRIMIDINE KINASE"/>
    <property type="match status" value="1"/>
</dbReference>
<dbReference type="PRINTS" id="PR01099">
    <property type="entry name" value="HYETHTZKNASE"/>
</dbReference>
<evidence type="ECO:0000256" key="2">
    <source>
        <dbReference type="ARBA" id="ARBA00001946"/>
    </source>
</evidence>
<dbReference type="NCBIfam" id="TIGR00694">
    <property type="entry name" value="thiM"/>
    <property type="match status" value="1"/>
</dbReference>
<evidence type="ECO:0000313" key="12">
    <source>
        <dbReference type="EMBL" id="RSD26619.1"/>
    </source>
</evidence>
<comment type="caution">
    <text evidence="12">The sequence shown here is derived from an EMBL/GenBank/DDBJ whole genome shotgun (WGS) entry which is preliminary data.</text>
</comment>
<dbReference type="STRING" id="285983.UB32_02355"/>
<name>A0A427TQE2_9BACI</name>
<dbReference type="GO" id="GO:0005524">
    <property type="term" value="F:ATP binding"/>
    <property type="evidence" value="ECO:0007669"/>
    <property type="project" value="UniProtKB-UniRule"/>
</dbReference>
<dbReference type="AlphaFoldDB" id="A0A427TQE2"/>
<dbReference type="NCBIfam" id="NF006830">
    <property type="entry name" value="PRK09355.1"/>
    <property type="match status" value="1"/>
</dbReference>
<feature type="binding site" evidence="11">
    <location>
        <position position="194"/>
    </location>
    <ligand>
        <name>substrate</name>
    </ligand>
</feature>
<reference evidence="13" key="1">
    <citation type="submission" date="2018-12" db="EMBL/GenBank/DDBJ databases">
        <title>Bacillus chawlae sp. nov., Bacillus glennii sp. nov., and Bacillus saganii sp. nov. Isolated from the Vehicle Assembly Building at Kennedy Space Center where the Viking Spacecraft were Assembled.</title>
        <authorList>
            <person name="Seuylemezian A."/>
            <person name="Vaishampayan P."/>
        </authorList>
    </citation>
    <scope>NUCLEOTIDE SEQUENCE [LARGE SCALE GENOMIC DNA]</scope>
    <source>
        <strain evidence="13">DSM 13966</strain>
    </source>
</reference>
<evidence type="ECO:0000313" key="13">
    <source>
        <dbReference type="Proteomes" id="UP000279911"/>
    </source>
</evidence>
<feature type="binding site" evidence="11">
    <location>
        <position position="167"/>
    </location>
    <ligand>
        <name>ATP</name>
        <dbReference type="ChEBI" id="CHEBI:30616"/>
    </ligand>
</feature>
<evidence type="ECO:0000256" key="4">
    <source>
        <dbReference type="ARBA" id="ARBA00022679"/>
    </source>
</evidence>
<gene>
    <name evidence="11" type="primary">thiM</name>
    <name evidence="12" type="ORF">EJA10_12105</name>
</gene>
<keyword evidence="5 11" id="KW-0479">Metal-binding</keyword>
<dbReference type="UniPathway" id="UPA00060">
    <property type="reaction ID" value="UER00139"/>
</dbReference>
<dbReference type="GO" id="GO:0008972">
    <property type="term" value="F:phosphomethylpyrimidine kinase activity"/>
    <property type="evidence" value="ECO:0007669"/>
    <property type="project" value="TreeGrafter"/>
</dbReference>
<proteinExistence type="inferred from homology"/>
<evidence type="ECO:0000256" key="3">
    <source>
        <dbReference type="ARBA" id="ARBA00004868"/>
    </source>
</evidence>
<dbReference type="InterPro" id="IPR000417">
    <property type="entry name" value="Hyethyz_kinase"/>
</dbReference>
<comment type="function">
    <text evidence="11">Catalyzes the phosphorylation of the hydroxyl group of 4-methyl-5-beta-hydroxyethylthiazole (THZ).</text>
</comment>
<evidence type="ECO:0000256" key="8">
    <source>
        <dbReference type="ARBA" id="ARBA00022840"/>
    </source>
</evidence>
<evidence type="ECO:0000256" key="10">
    <source>
        <dbReference type="ARBA" id="ARBA00022977"/>
    </source>
</evidence>
<dbReference type="GO" id="GO:0009229">
    <property type="term" value="P:thiamine diphosphate biosynthetic process"/>
    <property type="evidence" value="ECO:0007669"/>
    <property type="project" value="UniProtKB-UniRule"/>
</dbReference>